<evidence type="ECO:0000313" key="3">
    <source>
        <dbReference type="Proteomes" id="UP000002945"/>
    </source>
</evidence>
<keyword evidence="1" id="KW-0732">Signal</keyword>
<evidence type="ECO:0000313" key="2">
    <source>
        <dbReference type="EMBL" id="EDP96443.1"/>
    </source>
</evidence>
<accession>A9DVN0</accession>
<dbReference type="Proteomes" id="UP000002945">
    <property type="component" value="Unassembled WGS sequence"/>
</dbReference>
<proteinExistence type="predicted"/>
<feature type="chain" id="PRO_5002734294" evidence="1">
    <location>
        <begin position="20"/>
        <end position="131"/>
    </location>
</feature>
<dbReference type="STRING" id="391587.KAOT1_03502"/>
<comment type="caution">
    <text evidence="2">The sequence shown here is derived from an EMBL/GenBank/DDBJ whole genome shotgun (WGS) entry which is preliminary data.</text>
</comment>
<evidence type="ECO:0000256" key="1">
    <source>
        <dbReference type="SAM" id="SignalP"/>
    </source>
</evidence>
<dbReference type="RefSeq" id="WP_007093273.1">
    <property type="nucleotide sequence ID" value="NZ_CP142125.1"/>
</dbReference>
<gene>
    <name evidence="2" type="ORF">KAOT1_03502</name>
</gene>
<name>A9DVN0_9FLAO</name>
<dbReference type="EMBL" id="ABIB01000004">
    <property type="protein sequence ID" value="EDP96443.1"/>
    <property type="molecule type" value="Genomic_DNA"/>
</dbReference>
<organism evidence="2 3">
    <name type="scientific">Kordia algicida OT-1</name>
    <dbReference type="NCBI Taxonomy" id="391587"/>
    <lineage>
        <taxon>Bacteria</taxon>
        <taxon>Pseudomonadati</taxon>
        <taxon>Bacteroidota</taxon>
        <taxon>Flavobacteriia</taxon>
        <taxon>Flavobacteriales</taxon>
        <taxon>Flavobacteriaceae</taxon>
        <taxon>Kordia</taxon>
    </lineage>
</organism>
<keyword evidence="3" id="KW-1185">Reference proteome</keyword>
<sequence>MKKTLIIVLLALVSTVSYAQKVKFKKGKIVIDGKNIFSYERKEFGTKFTIFSLDGEDELVYMEHDINGTNTYFDDDIKKLVFLDSEIKFHSYSLAGYSWKKLIKLLYKNKVFNDNGEIDIKKLRKFMLKYQ</sequence>
<protein>
    <submittedName>
        <fullName evidence="2">Uncharacterized protein</fullName>
    </submittedName>
</protein>
<dbReference type="AlphaFoldDB" id="A9DVN0"/>
<reference evidence="2 3" key="1">
    <citation type="journal article" date="2011" name="J. Bacteriol.">
        <title>Genome sequence of the algicidal bacterium Kordia algicida OT-1.</title>
        <authorList>
            <person name="Lee H.S."/>
            <person name="Kang S.G."/>
            <person name="Kwon K.K."/>
            <person name="Lee J.H."/>
            <person name="Kim S.J."/>
        </authorList>
    </citation>
    <scope>NUCLEOTIDE SEQUENCE [LARGE SCALE GENOMIC DNA]</scope>
    <source>
        <strain evidence="2 3">OT-1</strain>
    </source>
</reference>
<dbReference type="HOGENOM" id="CLU_1924801_0_0_10"/>
<dbReference type="OrthoDB" id="1446953at2"/>
<feature type="signal peptide" evidence="1">
    <location>
        <begin position="1"/>
        <end position="19"/>
    </location>
</feature>